<proteinExistence type="predicted"/>
<feature type="non-terminal residue" evidence="2">
    <location>
        <position position="1"/>
    </location>
</feature>
<evidence type="ECO:0000313" key="2">
    <source>
        <dbReference type="EMBL" id="ETM50141.1"/>
    </source>
</evidence>
<dbReference type="EMBL" id="KI692070">
    <property type="protein sequence ID" value="ETM50141.1"/>
    <property type="molecule type" value="Genomic_DNA"/>
</dbReference>
<dbReference type="Proteomes" id="UP000054532">
    <property type="component" value="Unassembled WGS sequence"/>
</dbReference>
<organism evidence="2">
    <name type="scientific">Phytophthora nicotianae</name>
    <name type="common">Potato buckeye rot agent</name>
    <name type="synonym">Phytophthora parasitica</name>
    <dbReference type="NCBI Taxonomy" id="4792"/>
    <lineage>
        <taxon>Eukaryota</taxon>
        <taxon>Sar</taxon>
        <taxon>Stramenopiles</taxon>
        <taxon>Oomycota</taxon>
        <taxon>Peronosporomycetes</taxon>
        <taxon>Peronosporales</taxon>
        <taxon>Peronosporaceae</taxon>
        <taxon>Phytophthora</taxon>
    </lineage>
</organism>
<sequence length="115" mass="13821">AKLTYTALLQWLRYVRMYRSATDDWFTDIQIYEKLLSSRSEREQEAHLTLLFRSLKETRELKYLGGDFLRMVFNKDKVKLDAIKDLLSITERTSKPIRELRCMKNITRCSSMRYA</sequence>
<gene>
    <name evidence="2" type="ORF">L914_05775</name>
</gene>
<dbReference type="AlphaFoldDB" id="W2NNH7"/>
<reference evidence="2" key="1">
    <citation type="submission" date="2013-11" db="EMBL/GenBank/DDBJ databases">
        <title>The Genome Sequence of Phytophthora parasitica IAC_01/95.</title>
        <authorList>
            <consortium name="The Broad Institute Genomics Platform"/>
            <person name="Russ C."/>
            <person name="Tyler B."/>
            <person name="Panabieres F."/>
            <person name="Shan W."/>
            <person name="Tripathy S."/>
            <person name="Grunwald N."/>
            <person name="Machado M."/>
            <person name="Johnson C.S."/>
            <person name="Arredondo F."/>
            <person name="Hong C."/>
            <person name="Coffey M."/>
            <person name="Young S.K."/>
            <person name="Zeng Q."/>
            <person name="Gargeya S."/>
            <person name="Fitzgerald M."/>
            <person name="Abouelleil A."/>
            <person name="Alvarado L."/>
            <person name="Chapman S.B."/>
            <person name="Gainer-Dewar J."/>
            <person name="Goldberg J."/>
            <person name="Griggs A."/>
            <person name="Gujja S."/>
            <person name="Hansen M."/>
            <person name="Howarth C."/>
            <person name="Imamovic A."/>
            <person name="Ireland A."/>
            <person name="Larimer J."/>
            <person name="McCowan C."/>
            <person name="Murphy C."/>
            <person name="Pearson M."/>
            <person name="Poon T.W."/>
            <person name="Priest M."/>
            <person name="Roberts A."/>
            <person name="Saif S."/>
            <person name="Shea T."/>
            <person name="Sykes S."/>
            <person name="Wortman J."/>
            <person name="Nusbaum C."/>
            <person name="Birren B."/>
        </authorList>
    </citation>
    <scope>NUCLEOTIDE SEQUENCE [LARGE SCALE GENOMIC DNA]</scope>
    <source>
        <strain evidence="2">IAC_01/95</strain>
    </source>
</reference>
<name>W2NNH7_PHYNI</name>
<dbReference type="InterPro" id="IPR040786">
    <property type="entry name" value="RXLR_WY"/>
</dbReference>
<protein>
    <recommendedName>
        <fullName evidence="1">RXLR phytopathogen effector protein WY-domain domain-containing protein</fullName>
    </recommendedName>
</protein>
<accession>W2NNH7</accession>
<evidence type="ECO:0000259" key="1">
    <source>
        <dbReference type="Pfam" id="PF18634"/>
    </source>
</evidence>
<feature type="domain" description="RXLR phytopathogen effector protein WY-domain" evidence="1">
    <location>
        <begin position="17"/>
        <end position="65"/>
    </location>
</feature>
<dbReference type="Pfam" id="PF18634">
    <property type="entry name" value="RXLR_WY"/>
    <property type="match status" value="1"/>
</dbReference>